<dbReference type="InterPro" id="IPR011009">
    <property type="entry name" value="Kinase-like_dom_sf"/>
</dbReference>
<feature type="region of interest" description="Disordered" evidence="1">
    <location>
        <begin position="116"/>
        <end position="138"/>
    </location>
</feature>
<dbReference type="SUPFAM" id="SSF56112">
    <property type="entry name" value="Protein kinase-like (PK-like)"/>
    <property type="match status" value="1"/>
</dbReference>
<keyword evidence="4" id="KW-1185">Reference proteome</keyword>
<dbReference type="Proteomes" id="UP000305067">
    <property type="component" value="Unassembled WGS sequence"/>
</dbReference>
<evidence type="ECO:0000313" key="4">
    <source>
        <dbReference type="Proteomes" id="UP000305067"/>
    </source>
</evidence>
<organism evidence="3 4">
    <name type="scientific">Pterulicium gracile</name>
    <dbReference type="NCBI Taxonomy" id="1884261"/>
    <lineage>
        <taxon>Eukaryota</taxon>
        <taxon>Fungi</taxon>
        <taxon>Dikarya</taxon>
        <taxon>Basidiomycota</taxon>
        <taxon>Agaricomycotina</taxon>
        <taxon>Agaricomycetes</taxon>
        <taxon>Agaricomycetidae</taxon>
        <taxon>Agaricales</taxon>
        <taxon>Pleurotineae</taxon>
        <taxon>Pterulaceae</taxon>
        <taxon>Pterulicium</taxon>
    </lineage>
</organism>
<dbReference type="GO" id="GO:0004672">
    <property type="term" value="F:protein kinase activity"/>
    <property type="evidence" value="ECO:0007669"/>
    <property type="project" value="InterPro"/>
</dbReference>
<dbReference type="AlphaFoldDB" id="A0A5C3QYB1"/>
<dbReference type="PROSITE" id="PS50011">
    <property type="entry name" value="PROTEIN_KINASE_DOM"/>
    <property type="match status" value="1"/>
</dbReference>
<sequence length="156" mass="17462">MDPRSREVLEWPLPQDNSVLRSSLDDAILQRPLDDSGQARLPPNQDSFSFGQGTIGSSIQRQQLTRPQTKAYYAVKCLLKPRAGSYQAQALARELAIHDVLSSHRNVVTLYRVFSSEERSDDDGGDKEPQVSEDSSTKPRPSYIFVVLSLTKTDLL</sequence>
<evidence type="ECO:0000256" key="1">
    <source>
        <dbReference type="SAM" id="MobiDB-lite"/>
    </source>
</evidence>
<dbReference type="EMBL" id="ML178820">
    <property type="protein sequence ID" value="TFL03344.1"/>
    <property type="molecule type" value="Genomic_DNA"/>
</dbReference>
<feature type="compositionally biased region" description="Polar residues" evidence="1">
    <location>
        <begin position="44"/>
        <end position="53"/>
    </location>
</feature>
<dbReference type="InterPro" id="IPR000719">
    <property type="entry name" value="Prot_kinase_dom"/>
</dbReference>
<dbReference type="Gene3D" id="3.30.200.20">
    <property type="entry name" value="Phosphorylase Kinase, domain 1"/>
    <property type="match status" value="1"/>
</dbReference>
<feature type="domain" description="Protein kinase" evidence="2">
    <location>
        <begin position="44"/>
        <end position="156"/>
    </location>
</feature>
<name>A0A5C3QYB1_9AGAR</name>
<dbReference type="GO" id="GO:0005524">
    <property type="term" value="F:ATP binding"/>
    <property type="evidence" value="ECO:0007669"/>
    <property type="project" value="InterPro"/>
</dbReference>
<evidence type="ECO:0000259" key="2">
    <source>
        <dbReference type="PROSITE" id="PS50011"/>
    </source>
</evidence>
<feature type="region of interest" description="Disordered" evidence="1">
    <location>
        <begin position="34"/>
        <end position="53"/>
    </location>
</feature>
<gene>
    <name evidence="3" type="ORF">BDV98DRAFT_382043</name>
</gene>
<accession>A0A5C3QYB1</accession>
<protein>
    <recommendedName>
        <fullName evidence="2">Protein kinase domain-containing protein</fullName>
    </recommendedName>
</protein>
<proteinExistence type="predicted"/>
<reference evidence="3 4" key="1">
    <citation type="journal article" date="2019" name="Nat. Ecol. Evol.">
        <title>Megaphylogeny resolves global patterns of mushroom evolution.</title>
        <authorList>
            <person name="Varga T."/>
            <person name="Krizsan K."/>
            <person name="Foldi C."/>
            <person name="Dima B."/>
            <person name="Sanchez-Garcia M."/>
            <person name="Sanchez-Ramirez S."/>
            <person name="Szollosi G.J."/>
            <person name="Szarkandi J.G."/>
            <person name="Papp V."/>
            <person name="Albert L."/>
            <person name="Andreopoulos W."/>
            <person name="Angelini C."/>
            <person name="Antonin V."/>
            <person name="Barry K.W."/>
            <person name="Bougher N.L."/>
            <person name="Buchanan P."/>
            <person name="Buyck B."/>
            <person name="Bense V."/>
            <person name="Catcheside P."/>
            <person name="Chovatia M."/>
            <person name="Cooper J."/>
            <person name="Damon W."/>
            <person name="Desjardin D."/>
            <person name="Finy P."/>
            <person name="Geml J."/>
            <person name="Haridas S."/>
            <person name="Hughes K."/>
            <person name="Justo A."/>
            <person name="Karasinski D."/>
            <person name="Kautmanova I."/>
            <person name="Kiss B."/>
            <person name="Kocsube S."/>
            <person name="Kotiranta H."/>
            <person name="LaButti K.M."/>
            <person name="Lechner B.E."/>
            <person name="Liimatainen K."/>
            <person name="Lipzen A."/>
            <person name="Lukacs Z."/>
            <person name="Mihaltcheva S."/>
            <person name="Morgado L.N."/>
            <person name="Niskanen T."/>
            <person name="Noordeloos M.E."/>
            <person name="Ohm R.A."/>
            <person name="Ortiz-Santana B."/>
            <person name="Ovrebo C."/>
            <person name="Racz N."/>
            <person name="Riley R."/>
            <person name="Savchenko A."/>
            <person name="Shiryaev A."/>
            <person name="Soop K."/>
            <person name="Spirin V."/>
            <person name="Szebenyi C."/>
            <person name="Tomsovsky M."/>
            <person name="Tulloss R.E."/>
            <person name="Uehling J."/>
            <person name="Grigoriev I.V."/>
            <person name="Vagvolgyi C."/>
            <person name="Papp T."/>
            <person name="Martin F.M."/>
            <person name="Miettinen O."/>
            <person name="Hibbett D.S."/>
            <person name="Nagy L.G."/>
        </authorList>
    </citation>
    <scope>NUCLEOTIDE SEQUENCE [LARGE SCALE GENOMIC DNA]</scope>
    <source>
        <strain evidence="3 4">CBS 309.79</strain>
    </source>
</reference>
<evidence type="ECO:0000313" key="3">
    <source>
        <dbReference type="EMBL" id="TFL03344.1"/>
    </source>
</evidence>